<dbReference type="EMBL" id="JACCHL010000001">
    <property type="protein sequence ID" value="NYH51009.1"/>
    <property type="molecule type" value="Genomic_DNA"/>
</dbReference>
<proteinExistence type="predicted"/>
<evidence type="ECO:0000313" key="4">
    <source>
        <dbReference type="Proteomes" id="UP000189004"/>
    </source>
</evidence>
<feature type="region of interest" description="Disordered" evidence="1">
    <location>
        <begin position="173"/>
        <end position="229"/>
    </location>
</feature>
<gene>
    <name evidence="2" type="ORF">HNR06_000598</name>
    <name evidence="3" type="ORF">NOSIN_14170</name>
</gene>
<dbReference type="RefSeq" id="WP_077691232.1">
    <property type="nucleotide sequence ID" value="NZ_JACCHL010000001.1"/>
</dbReference>
<comment type="caution">
    <text evidence="3">The sequence shown here is derived from an EMBL/GenBank/DDBJ whole genome shotgun (WGS) entry which is preliminary data.</text>
</comment>
<reference evidence="2 5" key="3">
    <citation type="submission" date="2020-07" db="EMBL/GenBank/DDBJ databases">
        <title>Sequencing the genomes of 1000 actinobacteria strains.</title>
        <authorList>
            <person name="Klenk H.-P."/>
        </authorList>
    </citation>
    <scope>NUCLEOTIDE SEQUENCE [LARGE SCALE GENOMIC DNA]</scope>
    <source>
        <strain evidence="2 5">DSM 45278</strain>
    </source>
</reference>
<name>A0A1V3C2F6_9ACTN</name>
<feature type="compositionally biased region" description="Low complexity" evidence="1">
    <location>
        <begin position="182"/>
        <end position="192"/>
    </location>
</feature>
<dbReference type="EMBL" id="MCOK01000001">
    <property type="protein sequence ID" value="OOC54812.1"/>
    <property type="molecule type" value="Genomic_DNA"/>
</dbReference>
<accession>A0A1V3C2F6</accession>
<organism evidence="3 4">
    <name type="scientific">Nocardiopsis sinuspersici</name>
    <dbReference type="NCBI Taxonomy" id="501010"/>
    <lineage>
        <taxon>Bacteria</taxon>
        <taxon>Bacillati</taxon>
        <taxon>Actinomycetota</taxon>
        <taxon>Actinomycetes</taxon>
        <taxon>Streptosporangiales</taxon>
        <taxon>Nocardiopsidaceae</taxon>
        <taxon>Nocardiopsis</taxon>
    </lineage>
</organism>
<evidence type="ECO:0000313" key="3">
    <source>
        <dbReference type="EMBL" id="OOC54812.1"/>
    </source>
</evidence>
<protein>
    <submittedName>
        <fullName evidence="3">Uncharacterized protein</fullName>
    </submittedName>
</protein>
<sequence>MAELRISSDDDQVDLRKMATALAESQGWAREEVDIWDNRRGEVIVTVDDSLLRKPEADPLHRPRHTPRDVHNACETLHREDVSLRRVDFRVLRDETARFFSAGWTVADVLHALGHRPDGVPWPSGPDHQGTAWLRARMKAWRTPNGDIRPSRSQEASQLRVISRAGLPMDIGLPEDTEMSQRPVASPAVARSAADDARRLMRQNSRTTTDSLAHRDRTSANITRRDGHR</sequence>
<evidence type="ECO:0000313" key="5">
    <source>
        <dbReference type="Proteomes" id="UP000584931"/>
    </source>
</evidence>
<reference evidence="4" key="1">
    <citation type="submission" date="2016-08" db="EMBL/GenBank/DDBJ databases">
        <authorList>
            <person name="Tokovenko B."/>
            <person name="Kalinowski J."/>
        </authorList>
    </citation>
    <scope>NUCLEOTIDE SEQUENCE [LARGE SCALE GENOMIC DNA]</scope>
    <source>
        <strain evidence="4">UTMC102</strain>
    </source>
</reference>
<evidence type="ECO:0000313" key="2">
    <source>
        <dbReference type="EMBL" id="NYH51009.1"/>
    </source>
</evidence>
<dbReference type="Proteomes" id="UP000584931">
    <property type="component" value="Unassembled WGS sequence"/>
</dbReference>
<dbReference type="Proteomes" id="UP000189004">
    <property type="component" value="Unassembled WGS sequence"/>
</dbReference>
<dbReference type="AlphaFoldDB" id="A0A1V3C2F6"/>
<keyword evidence="4" id="KW-1185">Reference proteome</keyword>
<reference evidence="3" key="2">
    <citation type="submission" date="2016-08" db="EMBL/GenBank/DDBJ databases">
        <authorList>
            <person name="Seilhamer J.J."/>
        </authorList>
    </citation>
    <scope>NUCLEOTIDE SEQUENCE [LARGE SCALE GENOMIC DNA]</scope>
    <source>
        <strain evidence="3">UTMC102</strain>
    </source>
</reference>
<feature type="compositionally biased region" description="Polar residues" evidence="1">
    <location>
        <begin position="202"/>
        <end position="211"/>
    </location>
</feature>
<accession>A0A7Y9X8A8</accession>
<evidence type="ECO:0000256" key="1">
    <source>
        <dbReference type="SAM" id="MobiDB-lite"/>
    </source>
</evidence>
<feature type="compositionally biased region" description="Basic and acidic residues" evidence="1">
    <location>
        <begin position="212"/>
        <end position="229"/>
    </location>
</feature>
<dbReference type="OrthoDB" id="3260166at2"/>